<gene>
    <name evidence="6" type="ORF">BSZ36_11100</name>
</gene>
<dbReference type="InterPro" id="IPR011517">
    <property type="entry name" value="RNA_pol_sigma70_ECF-like"/>
</dbReference>
<dbReference type="GO" id="GO:0006352">
    <property type="term" value="P:DNA-templated transcription initiation"/>
    <property type="evidence" value="ECO:0007669"/>
    <property type="project" value="InterPro"/>
</dbReference>
<keyword evidence="2" id="KW-0805">Transcription regulation</keyword>
<name>A0A259U0L0_9BACT</name>
<dbReference type="InterPro" id="IPR039425">
    <property type="entry name" value="RNA_pol_sigma-70-like"/>
</dbReference>
<dbReference type="RefSeq" id="WP_094548888.1">
    <property type="nucleotide sequence ID" value="NZ_MQWB01000001.1"/>
</dbReference>
<protein>
    <recommendedName>
        <fullName evidence="5">RNA polymerase sigma-70 ECF-like HTH domain-containing protein</fullName>
    </recommendedName>
</protein>
<organism evidence="6 7">
    <name type="scientific">Rubricoccus marinus</name>
    <dbReference type="NCBI Taxonomy" id="716817"/>
    <lineage>
        <taxon>Bacteria</taxon>
        <taxon>Pseudomonadati</taxon>
        <taxon>Rhodothermota</taxon>
        <taxon>Rhodothermia</taxon>
        <taxon>Rhodothermales</taxon>
        <taxon>Rubricoccaceae</taxon>
        <taxon>Rubricoccus</taxon>
    </lineage>
</organism>
<reference evidence="6 7" key="1">
    <citation type="submission" date="2016-11" db="EMBL/GenBank/DDBJ databases">
        <title>Study of marine rhodopsin-containing bacteria.</title>
        <authorList>
            <person name="Yoshizawa S."/>
            <person name="Kumagai Y."/>
            <person name="Kogure K."/>
        </authorList>
    </citation>
    <scope>NUCLEOTIDE SEQUENCE [LARGE SCALE GENOMIC DNA]</scope>
    <source>
        <strain evidence="6 7">SG-29</strain>
    </source>
</reference>
<evidence type="ECO:0000256" key="1">
    <source>
        <dbReference type="ARBA" id="ARBA00010641"/>
    </source>
</evidence>
<dbReference type="Pfam" id="PF07638">
    <property type="entry name" value="Sigma70_ECF"/>
    <property type="match status" value="1"/>
</dbReference>
<dbReference type="InterPro" id="IPR053812">
    <property type="entry name" value="HTH_Sigma70_ECF-like"/>
</dbReference>
<dbReference type="EMBL" id="MQWB01000001">
    <property type="protein sequence ID" value="OZC03480.1"/>
    <property type="molecule type" value="Genomic_DNA"/>
</dbReference>
<evidence type="ECO:0000259" key="5">
    <source>
        <dbReference type="Pfam" id="PF07638"/>
    </source>
</evidence>
<dbReference type="PANTHER" id="PTHR43133">
    <property type="entry name" value="RNA POLYMERASE ECF-TYPE SIGMA FACTO"/>
    <property type="match status" value="1"/>
</dbReference>
<feature type="domain" description="RNA polymerase sigma-70 ECF-like HTH" evidence="5">
    <location>
        <begin position="3"/>
        <end position="181"/>
    </location>
</feature>
<evidence type="ECO:0000256" key="3">
    <source>
        <dbReference type="ARBA" id="ARBA00023082"/>
    </source>
</evidence>
<dbReference type="InterPro" id="IPR036388">
    <property type="entry name" value="WH-like_DNA-bd_sf"/>
</dbReference>
<dbReference type="PANTHER" id="PTHR43133:SF39">
    <property type="entry name" value="SIMILAR TO RNA POLYMERASE SIGMA-E FACTOR"/>
    <property type="match status" value="1"/>
</dbReference>
<comment type="similarity">
    <text evidence="1">Belongs to the sigma-70 factor family. ECF subfamily.</text>
</comment>
<accession>A0A259U0L0</accession>
<dbReference type="InterPro" id="IPR013324">
    <property type="entry name" value="RNA_pol_sigma_r3/r4-like"/>
</dbReference>
<dbReference type="OrthoDB" id="128473at2"/>
<evidence type="ECO:0000256" key="2">
    <source>
        <dbReference type="ARBA" id="ARBA00023015"/>
    </source>
</evidence>
<dbReference type="CDD" id="cd06171">
    <property type="entry name" value="Sigma70_r4"/>
    <property type="match status" value="1"/>
</dbReference>
<sequence>MNHEVTQLLERAREGDRDALERLVPIVYQELRALARRQRQKRGADETLNTTALVHEAYERMAGSTSVYADRQHFFRVAARVMRSVIVDRARAQNALKRGGNAKPLALDEERLVPPERAEEVIALDEALTNLSALSPRQGEVVQLRYFVGLTIPETAEVLGISPATVKREWTVARAWLHSALAA</sequence>
<dbReference type="InParanoid" id="A0A259U0L0"/>
<keyword evidence="7" id="KW-1185">Reference proteome</keyword>
<dbReference type="GO" id="GO:0016987">
    <property type="term" value="F:sigma factor activity"/>
    <property type="evidence" value="ECO:0007669"/>
    <property type="project" value="UniProtKB-KW"/>
</dbReference>
<evidence type="ECO:0000313" key="7">
    <source>
        <dbReference type="Proteomes" id="UP000216446"/>
    </source>
</evidence>
<dbReference type="InterPro" id="IPR013325">
    <property type="entry name" value="RNA_pol_sigma_r2"/>
</dbReference>
<dbReference type="SUPFAM" id="SSF88659">
    <property type="entry name" value="Sigma3 and sigma4 domains of RNA polymerase sigma factors"/>
    <property type="match status" value="1"/>
</dbReference>
<keyword evidence="3" id="KW-0731">Sigma factor</keyword>
<dbReference type="NCBIfam" id="TIGR02937">
    <property type="entry name" value="sigma70-ECF"/>
    <property type="match status" value="1"/>
</dbReference>
<dbReference type="Proteomes" id="UP000216446">
    <property type="component" value="Unassembled WGS sequence"/>
</dbReference>
<dbReference type="InterPro" id="IPR014284">
    <property type="entry name" value="RNA_pol_sigma-70_dom"/>
</dbReference>
<evidence type="ECO:0000256" key="4">
    <source>
        <dbReference type="ARBA" id="ARBA00023163"/>
    </source>
</evidence>
<proteinExistence type="inferred from homology"/>
<dbReference type="Gene3D" id="1.10.10.10">
    <property type="entry name" value="Winged helix-like DNA-binding domain superfamily/Winged helix DNA-binding domain"/>
    <property type="match status" value="1"/>
</dbReference>
<evidence type="ECO:0000313" key="6">
    <source>
        <dbReference type="EMBL" id="OZC03480.1"/>
    </source>
</evidence>
<dbReference type="NCBIfam" id="TIGR02999">
    <property type="entry name" value="Sig-70_X6"/>
    <property type="match status" value="1"/>
</dbReference>
<keyword evidence="4" id="KW-0804">Transcription</keyword>
<dbReference type="SUPFAM" id="SSF88946">
    <property type="entry name" value="Sigma2 domain of RNA polymerase sigma factors"/>
    <property type="match status" value="1"/>
</dbReference>
<dbReference type="Gene3D" id="1.10.1740.10">
    <property type="match status" value="1"/>
</dbReference>
<dbReference type="AlphaFoldDB" id="A0A259U0L0"/>
<comment type="caution">
    <text evidence="6">The sequence shown here is derived from an EMBL/GenBank/DDBJ whole genome shotgun (WGS) entry which is preliminary data.</text>
</comment>